<evidence type="ECO:0000313" key="2">
    <source>
        <dbReference type="Proteomes" id="UP001280156"/>
    </source>
</evidence>
<accession>A0ABU4YFV0</accession>
<comment type="caution">
    <text evidence="1">The sequence shown here is derived from an EMBL/GenBank/DDBJ whole genome shotgun (WGS) entry which is preliminary data.</text>
</comment>
<keyword evidence="2" id="KW-1185">Reference proteome</keyword>
<proteinExistence type="predicted"/>
<protein>
    <submittedName>
        <fullName evidence="1">Uncharacterized protein</fullName>
    </submittedName>
</protein>
<evidence type="ECO:0000313" key="1">
    <source>
        <dbReference type="EMBL" id="MDX8485168.1"/>
    </source>
</evidence>
<gene>
    <name evidence="1" type="ORF">RFM52_08185</name>
</gene>
<dbReference type="Proteomes" id="UP001280156">
    <property type="component" value="Unassembled WGS sequence"/>
</dbReference>
<sequence length="103" mass="11134">MPATDDVAPWPWRDHPAALGALRRGVAVQSSVDAADGVKARRILFSLGEPSGEILAALDALDRFERTIVECDNPSAIETRRLNCLVILDRLAAKGSVARELLD</sequence>
<dbReference type="EMBL" id="JAVIIV010000004">
    <property type="protein sequence ID" value="MDX8485168.1"/>
    <property type="molecule type" value="Genomic_DNA"/>
</dbReference>
<name>A0ABU4YFV0_9HYPH</name>
<reference evidence="1 2" key="1">
    <citation type="submission" date="2023-08" db="EMBL/GenBank/DDBJ databases">
        <title>Implementing the SeqCode for naming new Mesorhizobium species isolated from Vachellia karroo root nodules.</title>
        <authorList>
            <person name="Van Lill M."/>
        </authorList>
    </citation>
    <scope>NUCLEOTIDE SEQUENCE [LARGE SCALE GENOMIC DNA]</scope>
    <source>
        <strain evidence="1 2">VK2B</strain>
    </source>
</reference>
<dbReference type="RefSeq" id="WP_320296275.1">
    <property type="nucleotide sequence ID" value="NZ_JAVIIU010000006.1"/>
</dbReference>
<organism evidence="1 2">
    <name type="scientific">Mesorhizobium humile</name>
    <dbReference type="NCBI Taxonomy" id="3072313"/>
    <lineage>
        <taxon>Bacteria</taxon>
        <taxon>Pseudomonadati</taxon>
        <taxon>Pseudomonadota</taxon>
        <taxon>Alphaproteobacteria</taxon>
        <taxon>Hyphomicrobiales</taxon>
        <taxon>Phyllobacteriaceae</taxon>
        <taxon>Mesorhizobium</taxon>
    </lineage>
</organism>